<dbReference type="Pfam" id="PF00226">
    <property type="entry name" value="DnaJ"/>
    <property type="match status" value="1"/>
</dbReference>
<evidence type="ECO:0000256" key="2">
    <source>
        <dbReference type="SAM" id="MobiDB-lite"/>
    </source>
</evidence>
<dbReference type="Gene3D" id="1.10.287.110">
    <property type="entry name" value="DnaJ domain"/>
    <property type="match status" value="1"/>
</dbReference>
<dbReference type="PROSITE" id="PS50005">
    <property type="entry name" value="TPR"/>
    <property type="match status" value="1"/>
</dbReference>
<feature type="region of interest" description="Disordered" evidence="2">
    <location>
        <begin position="118"/>
        <end position="152"/>
    </location>
</feature>
<feature type="repeat" description="TPR" evidence="1">
    <location>
        <begin position="276"/>
        <end position="309"/>
    </location>
</feature>
<dbReference type="InterPro" id="IPR011990">
    <property type="entry name" value="TPR-like_helical_dom_sf"/>
</dbReference>
<dbReference type="InterPro" id="IPR050817">
    <property type="entry name" value="DjlA_DnaK_co-chaperone"/>
</dbReference>
<dbReference type="InterPro" id="IPR019734">
    <property type="entry name" value="TPR_rpt"/>
</dbReference>
<dbReference type="PRINTS" id="PR00625">
    <property type="entry name" value="JDOMAIN"/>
</dbReference>
<comment type="caution">
    <text evidence="4">The sequence shown here is derived from an EMBL/GenBank/DDBJ whole genome shotgun (WGS) entry which is preliminary data.</text>
</comment>
<dbReference type="InterPro" id="IPR036869">
    <property type="entry name" value="J_dom_sf"/>
</dbReference>
<organism evidence="4 5">
    <name type="scientific">Brasilonema octagenarum UFV-OR1</name>
    <dbReference type="NCBI Taxonomy" id="417115"/>
    <lineage>
        <taxon>Bacteria</taxon>
        <taxon>Bacillati</taxon>
        <taxon>Cyanobacteriota</taxon>
        <taxon>Cyanophyceae</taxon>
        <taxon>Nostocales</taxon>
        <taxon>Scytonemataceae</taxon>
        <taxon>Brasilonema</taxon>
        <taxon>Octagenarum group</taxon>
    </lineage>
</organism>
<evidence type="ECO:0000313" key="4">
    <source>
        <dbReference type="EMBL" id="NMF64405.1"/>
    </source>
</evidence>
<evidence type="ECO:0000256" key="1">
    <source>
        <dbReference type="PROSITE-ProRule" id="PRU00339"/>
    </source>
</evidence>
<feature type="compositionally biased region" description="Gly residues" evidence="2">
    <location>
        <begin position="345"/>
        <end position="361"/>
    </location>
</feature>
<feature type="region of interest" description="Disordered" evidence="2">
    <location>
        <begin position="322"/>
        <end position="361"/>
    </location>
</feature>
<reference evidence="4 5" key="1">
    <citation type="submission" date="2018-06" db="EMBL/GenBank/DDBJ databases">
        <title>Comparative genomics of Brasilonema spp. strains.</title>
        <authorList>
            <person name="Alvarenga D.O."/>
            <person name="Fiore M.F."/>
            <person name="Varani A.M."/>
        </authorList>
    </citation>
    <scope>NUCLEOTIDE SEQUENCE [LARGE SCALE GENOMIC DNA]</scope>
    <source>
        <strain evidence="4 5">UFV-OR1</strain>
    </source>
</reference>
<evidence type="ECO:0000313" key="5">
    <source>
        <dbReference type="Proteomes" id="UP000762253"/>
    </source>
</evidence>
<dbReference type="CDD" id="cd06257">
    <property type="entry name" value="DnaJ"/>
    <property type="match status" value="1"/>
</dbReference>
<dbReference type="SUPFAM" id="SSF46565">
    <property type="entry name" value="Chaperone J-domain"/>
    <property type="match status" value="1"/>
</dbReference>
<feature type="domain" description="J" evidence="3">
    <location>
        <begin position="16"/>
        <end position="91"/>
    </location>
</feature>
<dbReference type="SMART" id="SM00028">
    <property type="entry name" value="TPR"/>
    <property type="match status" value="2"/>
</dbReference>
<dbReference type="Pfam" id="PF14559">
    <property type="entry name" value="TPR_19"/>
    <property type="match status" value="1"/>
</dbReference>
<dbReference type="EMBL" id="QMEC01000064">
    <property type="protein sequence ID" value="NMF64405.1"/>
    <property type="molecule type" value="Genomic_DNA"/>
</dbReference>
<protein>
    <submittedName>
        <fullName evidence="4">Molecular chaperone DnaJ</fullName>
    </submittedName>
</protein>
<name>A0ABX1M9D6_9CYAN</name>
<feature type="compositionally biased region" description="Basic and acidic residues" evidence="2">
    <location>
        <begin position="131"/>
        <end position="147"/>
    </location>
</feature>
<proteinExistence type="predicted"/>
<dbReference type="PANTHER" id="PTHR24074">
    <property type="entry name" value="CO-CHAPERONE PROTEIN DJLA"/>
    <property type="match status" value="1"/>
</dbReference>
<dbReference type="RefSeq" id="WP_169265987.1">
    <property type="nucleotide sequence ID" value="NZ_QMEC01000064.1"/>
</dbReference>
<feature type="compositionally biased region" description="Polar residues" evidence="2">
    <location>
        <begin position="322"/>
        <end position="338"/>
    </location>
</feature>
<dbReference type="Proteomes" id="UP000762253">
    <property type="component" value="Unassembled WGS sequence"/>
</dbReference>
<gene>
    <name evidence="4" type="ORF">DP115_17150</name>
</gene>
<dbReference type="PROSITE" id="PS50076">
    <property type="entry name" value="DNAJ_2"/>
    <property type="match status" value="1"/>
</dbReference>
<keyword evidence="1" id="KW-0802">TPR repeat</keyword>
<accession>A0ABX1M9D6</accession>
<evidence type="ECO:0000259" key="3">
    <source>
        <dbReference type="PROSITE" id="PS50076"/>
    </source>
</evidence>
<dbReference type="SUPFAM" id="SSF48452">
    <property type="entry name" value="TPR-like"/>
    <property type="match status" value="1"/>
</dbReference>
<dbReference type="SMART" id="SM00271">
    <property type="entry name" value="DnaJ"/>
    <property type="match status" value="1"/>
</dbReference>
<dbReference type="InterPro" id="IPR001623">
    <property type="entry name" value="DnaJ_domain"/>
</dbReference>
<dbReference type="Gene3D" id="1.25.40.10">
    <property type="entry name" value="Tetratricopeptide repeat domain"/>
    <property type="match status" value="1"/>
</dbReference>
<keyword evidence="5" id="KW-1185">Reference proteome</keyword>
<sequence length="361" mass="40007">MSFKFNRGLFKYDFIDHHAVLCVPVDADVKEIRKRYLKIARRLHPDTCRDESDAEKELANELLSKLVNPAYETLSGEKQRMEHILILSQMGKRLVQESASVELNSDADFSRHVQKSIHLTPQPPSLQGKGENSKPLKKQEEEWKRGFSDPVKSQNSDVVQQLVSAPHFEHIYKSGLAQIAETQYDSLDKVQDTIALVSELNLVYIMRSAGKIFAAASSAEIPTNAANKAAVTSPPQKQDSVVLQYIRRAQDLISQNQLTQARVELQDALKLEPNNSRCHSLIGVVYLKQNLTTSAKVHFNRALQLNPKDEIALAGRLKVEQITGQKSSGAKRTASSHTGSQQPGKSGGSGLFGGLFGGKKK</sequence>